<gene>
    <name evidence="2" type="ORF">DJ568_15355</name>
</gene>
<evidence type="ECO:0000313" key="3">
    <source>
        <dbReference type="Proteomes" id="UP000253209"/>
    </source>
</evidence>
<organism evidence="2 3">
    <name type="scientific">Mucilaginibacter hurinus</name>
    <dbReference type="NCBI Taxonomy" id="2201324"/>
    <lineage>
        <taxon>Bacteria</taxon>
        <taxon>Pseudomonadati</taxon>
        <taxon>Bacteroidota</taxon>
        <taxon>Sphingobacteriia</taxon>
        <taxon>Sphingobacteriales</taxon>
        <taxon>Sphingobacteriaceae</taxon>
        <taxon>Mucilaginibacter</taxon>
    </lineage>
</organism>
<protein>
    <recommendedName>
        <fullName evidence="1">Ricin B lectin domain-containing protein</fullName>
    </recommendedName>
</protein>
<dbReference type="InterPro" id="IPR035992">
    <property type="entry name" value="Ricin_B-like_lectins"/>
</dbReference>
<dbReference type="RefSeq" id="WP_114006178.1">
    <property type="nucleotide sequence ID" value="NZ_QGDC01000009.1"/>
</dbReference>
<accession>A0A367GKA5</accession>
<keyword evidence="3" id="KW-1185">Reference proteome</keyword>
<dbReference type="Proteomes" id="UP000253209">
    <property type="component" value="Unassembled WGS sequence"/>
</dbReference>
<dbReference type="Pfam" id="PF14200">
    <property type="entry name" value="RicinB_lectin_2"/>
    <property type="match status" value="1"/>
</dbReference>
<feature type="domain" description="Ricin B lectin" evidence="1">
    <location>
        <begin position="96"/>
        <end position="183"/>
    </location>
</feature>
<dbReference type="EMBL" id="QGDC01000009">
    <property type="protein sequence ID" value="RCH53914.1"/>
    <property type="molecule type" value="Genomic_DNA"/>
</dbReference>
<reference evidence="2 3" key="1">
    <citation type="submission" date="2018-05" db="EMBL/GenBank/DDBJ databases">
        <title>Mucilaginibacter hurinus sp. nov., isolated from briquette warehouse soil.</title>
        <authorList>
            <person name="Choi L."/>
        </authorList>
    </citation>
    <scope>NUCLEOTIDE SEQUENCE [LARGE SCALE GENOMIC DNA]</scope>
    <source>
        <strain evidence="2 3">ZR32</strain>
    </source>
</reference>
<name>A0A367GKA5_9SPHI</name>
<comment type="caution">
    <text evidence="2">The sequence shown here is derived from an EMBL/GenBank/DDBJ whole genome shotgun (WGS) entry which is preliminary data.</text>
</comment>
<dbReference type="CDD" id="cd00161">
    <property type="entry name" value="beta-trefoil_Ricin-like"/>
    <property type="match status" value="1"/>
</dbReference>
<dbReference type="PROSITE" id="PS51257">
    <property type="entry name" value="PROKAR_LIPOPROTEIN"/>
    <property type="match status" value="1"/>
</dbReference>
<dbReference type="OrthoDB" id="9801455at2"/>
<proteinExistence type="predicted"/>
<evidence type="ECO:0000313" key="2">
    <source>
        <dbReference type="EMBL" id="RCH53914.1"/>
    </source>
</evidence>
<dbReference type="InterPro" id="IPR000772">
    <property type="entry name" value="Ricin_B_lectin"/>
</dbReference>
<dbReference type="AlphaFoldDB" id="A0A367GKA5"/>
<evidence type="ECO:0000259" key="1">
    <source>
        <dbReference type="Pfam" id="PF14200"/>
    </source>
</evidence>
<sequence length="543" mass="60154">MKTKPALLGAVAWCLLMLLQGCKKEEFKTPQNADSRLRPNNTRAIGDEMRGAIPSGSYQIVTDVSYNAGKQVLSVVRAGVREGDKIEQRDYFPGTGQEWVAQNMGGNEYVIVSTQSGLALQVPVTYAPGVQLELGKLNTGLANQRWVGKYLGNGVYQIRTKLNVNLGINVEADSAMNGARITLNNLNSRRSHFLLYRTAYRDMQATNFFKRRSGWVSGDGGFSIPLDNNKVLWTFGDSGLDTYRPSDNTVSCLFSVHNALILQDKDRWSAAAAPTIVDNASTDKSTFKIPGSKAFFWDGSGVQIKDTIYVACSGLEPSNAPDAWLGVKGLPNIYMFKMKYPEMTVAGYHKVQPEVGKFDFVIGLVKDEASGYVYAFGRKQIFLEFSIHVARFPISNPNARWTFWDGSKWGDDINKSATIGVGDSPGTTVFRVRNKYVALSTEITFDCDDGKRIFASYSNSPTGPFTQRKAVYTIPDRYKGHTPLFYTPAGHGEYLNERNEVLITYSLNGYAPCVPNCSGPRSIRDNFTVQAARIPMKMIDPTF</sequence>
<dbReference type="Gene3D" id="2.80.10.50">
    <property type="match status" value="1"/>
</dbReference>
<dbReference type="SUPFAM" id="SSF50370">
    <property type="entry name" value="Ricin B-like lectins"/>
    <property type="match status" value="1"/>
</dbReference>